<dbReference type="Pfam" id="PF07808">
    <property type="entry name" value="RED_N"/>
    <property type="match status" value="1"/>
</dbReference>
<organism evidence="6">
    <name type="scientific">Melanopsichium pennsylvanicum 4</name>
    <dbReference type="NCBI Taxonomy" id="1398559"/>
    <lineage>
        <taxon>Eukaryota</taxon>
        <taxon>Fungi</taxon>
        <taxon>Dikarya</taxon>
        <taxon>Basidiomycota</taxon>
        <taxon>Ustilaginomycotina</taxon>
        <taxon>Ustilaginomycetes</taxon>
        <taxon>Ustilaginales</taxon>
        <taxon>Ustilaginaceae</taxon>
        <taxon>Melanopsichium</taxon>
    </lineage>
</organism>
<sequence>MDQDAFRKLVSSSSAVAGPSTNPSSSNSSNRVFGKAHHKRNLNASSSSSASSTKPSDLKPLKITFTNNSNESYIDRAAARRTGNSLHSEFAQVEELHREFEERLAAAQSEEERHRLRDTISSVGGDPKYSVLVKGLDWALLAQNKAKLQKENGGVAESDDLESAYLEARTERQSTSEQGEDNRGTKRSRDDIIEAIKRRKEGKRSTATKHESVNSGFKPIGFKPIAISAEKPREDTAEYKWVNGKRMRRKKKHTSTIDGTQPQQPIPTEVAEEQNNSSEQISKRLAAPVKAADTKANEITARDIRSPFNDSAAPRSEPNAKSRTLHEEEQPRQNPVSSSNVDNEPASRPSPVEEKSDGDEQDIFPDVGGWEGIVETKEDLDKDGLVSSLPVVAPEASESPPDADRSYFVTDLEHLDATDTASAEVDPERLGTSIMDRPCASVVAGPTTAGTDLQMEKSKIAVVVGEENVDEQAILEQTSKSKPKKSKWDDLEGDQLKQKKKNNNNKKKKKHD</sequence>
<feature type="compositionally biased region" description="Basic residues" evidence="4">
    <location>
        <begin position="498"/>
        <end position="512"/>
    </location>
</feature>
<evidence type="ECO:0000313" key="6">
    <source>
        <dbReference type="EMBL" id="CDI53534.1"/>
    </source>
</evidence>
<feature type="compositionally biased region" description="Basic and acidic residues" evidence="4">
    <location>
        <begin position="168"/>
        <end position="196"/>
    </location>
</feature>
<evidence type="ECO:0000256" key="1">
    <source>
        <dbReference type="ARBA" id="ARBA00004123"/>
    </source>
</evidence>
<accession>A0A077R8S0</accession>
<feature type="region of interest" description="Disordered" evidence="4">
    <location>
        <begin position="1"/>
        <end position="64"/>
    </location>
</feature>
<keyword evidence="2" id="KW-0539">Nucleus</keyword>
<protein>
    <recommendedName>
        <fullName evidence="5">RED-like N-terminal domain-containing protein</fullName>
    </recommendedName>
</protein>
<feature type="compositionally biased region" description="Basic and acidic residues" evidence="4">
    <location>
        <begin position="374"/>
        <end position="384"/>
    </location>
</feature>
<feature type="domain" description="RED-like N-terminal" evidence="5">
    <location>
        <begin position="67"/>
        <end position="186"/>
    </location>
</feature>
<feature type="compositionally biased region" description="Basic and acidic residues" evidence="4">
    <location>
        <begin position="486"/>
        <end position="497"/>
    </location>
</feature>
<evidence type="ECO:0000256" key="4">
    <source>
        <dbReference type="SAM" id="MobiDB-lite"/>
    </source>
</evidence>
<keyword evidence="3" id="KW-0175">Coiled coil</keyword>
<feature type="region of interest" description="Disordered" evidence="4">
    <location>
        <begin position="467"/>
        <end position="512"/>
    </location>
</feature>
<dbReference type="InterPro" id="IPR012916">
    <property type="entry name" value="RED_N"/>
</dbReference>
<feature type="non-terminal residue" evidence="6">
    <location>
        <position position="512"/>
    </location>
</feature>
<evidence type="ECO:0000259" key="5">
    <source>
        <dbReference type="Pfam" id="PF07808"/>
    </source>
</evidence>
<feature type="region of interest" description="Disordered" evidence="4">
    <location>
        <begin position="239"/>
        <end position="405"/>
    </location>
</feature>
<feature type="coiled-coil region" evidence="3">
    <location>
        <begin position="90"/>
        <end position="117"/>
    </location>
</feature>
<reference evidence="6" key="1">
    <citation type="journal article" date="2014" name="Genome Biol. Evol.">
        <title>Gene Loss Rather Than Gene Gain Is Associated with a Host Jump from Monocots to Dicots in the Smut Fungus Melanopsichium pennsylvanicum.</title>
        <authorList>
            <person name="Sharma R."/>
            <person name="Mishra B."/>
            <person name="Runge F."/>
            <person name="Thines M."/>
        </authorList>
    </citation>
    <scope>NUCLEOTIDE SEQUENCE</scope>
    <source>
        <strain evidence="6">4</strain>
    </source>
</reference>
<feature type="compositionally biased region" description="Basic and acidic residues" evidence="4">
    <location>
        <begin position="292"/>
        <end position="305"/>
    </location>
</feature>
<evidence type="ECO:0000256" key="3">
    <source>
        <dbReference type="SAM" id="Coils"/>
    </source>
</evidence>
<proteinExistence type="predicted"/>
<feature type="compositionally biased region" description="Basic and acidic residues" evidence="4">
    <location>
        <begin position="318"/>
        <end position="331"/>
    </location>
</feature>
<feature type="region of interest" description="Disordered" evidence="4">
    <location>
        <begin position="167"/>
        <end position="220"/>
    </location>
</feature>
<dbReference type="PANTHER" id="PTHR12765">
    <property type="entry name" value="RED PROTEIN IK FACTOR CYTOKINE IK"/>
    <property type="match status" value="1"/>
</dbReference>
<dbReference type="AlphaFoldDB" id="A0A077R8S0"/>
<dbReference type="InterPro" id="IPR039896">
    <property type="entry name" value="Red-like"/>
</dbReference>
<name>A0A077R8S0_9BASI</name>
<dbReference type="GO" id="GO:0005634">
    <property type="term" value="C:nucleus"/>
    <property type="evidence" value="ECO:0007669"/>
    <property type="project" value="UniProtKB-SubCell"/>
</dbReference>
<feature type="compositionally biased region" description="Polar residues" evidence="4">
    <location>
        <begin position="332"/>
        <end position="342"/>
    </location>
</feature>
<dbReference type="EMBL" id="HG529582">
    <property type="protein sequence ID" value="CDI53534.1"/>
    <property type="molecule type" value="Genomic_DNA"/>
</dbReference>
<feature type="compositionally biased region" description="Basic residues" evidence="4">
    <location>
        <begin position="243"/>
        <end position="254"/>
    </location>
</feature>
<evidence type="ECO:0000256" key="2">
    <source>
        <dbReference type="ARBA" id="ARBA00023242"/>
    </source>
</evidence>
<comment type="subcellular location">
    <subcellularLocation>
        <location evidence="1">Nucleus</location>
    </subcellularLocation>
</comment>
<feature type="compositionally biased region" description="Low complexity" evidence="4">
    <location>
        <begin position="19"/>
        <end position="30"/>
    </location>
</feature>